<dbReference type="Proteomes" id="UP000554482">
    <property type="component" value="Unassembled WGS sequence"/>
</dbReference>
<gene>
    <name evidence="1" type="ORF">FRX31_032923</name>
</gene>
<dbReference type="EMBL" id="JABWDY010041333">
    <property type="protein sequence ID" value="KAF5177492.1"/>
    <property type="molecule type" value="Genomic_DNA"/>
</dbReference>
<evidence type="ECO:0000313" key="2">
    <source>
        <dbReference type="Proteomes" id="UP000554482"/>
    </source>
</evidence>
<protein>
    <recommendedName>
        <fullName evidence="3">Reverse transcriptase zinc-binding domain-containing protein</fullName>
    </recommendedName>
</protein>
<evidence type="ECO:0008006" key="3">
    <source>
        <dbReference type="Google" id="ProtNLM"/>
    </source>
</evidence>
<evidence type="ECO:0000313" key="1">
    <source>
        <dbReference type="EMBL" id="KAF5177492.1"/>
    </source>
</evidence>
<sequence length="138" mass="16094">MCPSSICSLCGNSLESVQHLFFQCTRVRDLWDTVIGGVVGPQDVIESSSSSVADFLHNWLPFYRNPLGRKLGKTLPFVLLWTTCKFRNDYIFRGIEIDRWKFQLEVKAISWYWLGGGTQNKNHRFEELVFDWQRLLTS</sequence>
<proteinExistence type="predicted"/>
<accession>A0A7J6UZ73</accession>
<dbReference type="AlphaFoldDB" id="A0A7J6UZ73"/>
<dbReference type="OrthoDB" id="696485at2759"/>
<name>A0A7J6UZ73_THATH</name>
<keyword evidence="2" id="KW-1185">Reference proteome</keyword>
<reference evidence="1 2" key="1">
    <citation type="submission" date="2020-06" db="EMBL/GenBank/DDBJ databases">
        <title>Transcriptomic and genomic resources for Thalictrum thalictroides and T. hernandezii: Facilitating candidate gene discovery in an emerging model plant lineage.</title>
        <authorList>
            <person name="Arias T."/>
            <person name="Riano-Pachon D.M."/>
            <person name="Di Stilio V.S."/>
        </authorList>
    </citation>
    <scope>NUCLEOTIDE SEQUENCE [LARGE SCALE GENOMIC DNA]</scope>
    <source>
        <strain evidence="2">cv. WT478/WT964</strain>
        <tissue evidence="1">Leaves</tissue>
    </source>
</reference>
<organism evidence="1 2">
    <name type="scientific">Thalictrum thalictroides</name>
    <name type="common">Rue-anemone</name>
    <name type="synonym">Anemone thalictroides</name>
    <dbReference type="NCBI Taxonomy" id="46969"/>
    <lineage>
        <taxon>Eukaryota</taxon>
        <taxon>Viridiplantae</taxon>
        <taxon>Streptophyta</taxon>
        <taxon>Embryophyta</taxon>
        <taxon>Tracheophyta</taxon>
        <taxon>Spermatophyta</taxon>
        <taxon>Magnoliopsida</taxon>
        <taxon>Ranunculales</taxon>
        <taxon>Ranunculaceae</taxon>
        <taxon>Thalictroideae</taxon>
        <taxon>Thalictrum</taxon>
    </lineage>
</organism>
<comment type="caution">
    <text evidence="1">The sequence shown here is derived from an EMBL/GenBank/DDBJ whole genome shotgun (WGS) entry which is preliminary data.</text>
</comment>